<evidence type="ECO:0000256" key="6">
    <source>
        <dbReference type="ARBA" id="ARBA00022857"/>
    </source>
</evidence>
<protein>
    <recommendedName>
        <fullName evidence="12">Bifunctional protein FolD</fullName>
    </recommendedName>
    <domain>
        <recommendedName>
            <fullName evidence="12">Methylenetetrahydrofolate dehydrogenase</fullName>
            <ecNumber evidence="12">1.5.1.5</ecNumber>
        </recommendedName>
    </domain>
    <domain>
        <recommendedName>
            <fullName evidence="12">Methenyltetrahydrofolate cyclohydrolase</fullName>
            <ecNumber evidence="12">3.5.4.9</ecNumber>
        </recommendedName>
    </domain>
</protein>
<evidence type="ECO:0000313" key="15">
    <source>
        <dbReference type="EMBL" id="QHZ50644.1"/>
    </source>
</evidence>
<comment type="subunit">
    <text evidence="12">Homodimer.</text>
</comment>
<dbReference type="CDD" id="cd01080">
    <property type="entry name" value="NAD_bind_m-THF_DH_Cyclohyd"/>
    <property type="match status" value="1"/>
</dbReference>
<dbReference type="GO" id="GO:0006164">
    <property type="term" value="P:purine nucleotide biosynthetic process"/>
    <property type="evidence" value="ECO:0007669"/>
    <property type="project" value="UniProtKB-KW"/>
</dbReference>
<dbReference type="PANTHER" id="PTHR48099:SF5">
    <property type="entry name" value="C-1-TETRAHYDROFOLATE SYNTHASE, CYTOPLASMIC"/>
    <property type="match status" value="1"/>
</dbReference>
<dbReference type="GO" id="GO:0004488">
    <property type="term" value="F:methylenetetrahydrofolate dehydrogenase (NADP+) activity"/>
    <property type="evidence" value="ECO:0007669"/>
    <property type="project" value="UniProtKB-UniRule"/>
</dbReference>
<dbReference type="FunFam" id="3.40.50.720:FF:000094">
    <property type="entry name" value="Bifunctional protein FolD"/>
    <property type="match status" value="1"/>
</dbReference>
<dbReference type="SUPFAM" id="SSF51735">
    <property type="entry name" value="NAD(P)-binding Rossmann-fold domains"/>
    <property type="match status" value="1"/>
</dbReference>
<evidence type="ECO:0000256" key="1">
    <source>
        <dbReference type="ARBA" id="ARBA00004777"/>
    </source>
</evidence>
<evidence type="ECO:0000256" key="3">
    <source>
        <dbReference type="ARBA" id="ARBA00022605"/>
    </source>
</evidence>
<evidence type="ECO:0000256" key="7">
    <source>
        <dbReference type="ARBA" id="ARBA00023002"/>
    </source>
</evidence>
<dbReference type="GO" id="GO:0035999">
    <property type="term" value="P:tetrahydrofolate interconversion"/>
    <property type="evidence" value="ECO:0007669"/>
    <property type="project" value="UniProtKB-UniRule"/>
</dbReference>
<dbReference type="GO" id="GO:0009086">
    <property type="term" value="P:methionine biosynthetic process"/>
    <property type="evidence" value="ECO:0007669"/>
    <property type="project" value="UniProtKB-KW"/>
</dbReference>
<evidence type="ECO:0000256" key="10">
    <source>
        <dbReference type="ARBA" id="ARBA00023268"/>
    </source>
</evidence>
<name>A0A6C0QPL3_9BACL</name>
<reference evidence="15 16" key="1">
    <citation type="journal article" date="2020" name="Int. J. Med. Microbiol.">
        <title>Discovery of Paenibacillus larvae ERIC V: Phenotypic and genomic comparison to genotypes ERIC I-IV reveal different inventories of virulence factors which correlate with epidemiological prevalences of American Foulbrood.</title>
        <authorList>
            <person name="Beims H."/>
            <person name="Bunk B."/>
            <person name="Erler S."/>
            <person name="Mohr K.I."/>
            <person name="Sproer C."/>
            <person name="Pradella S."/>
            <person name="Gunther G."/>
            <person name="Rohde M."/>
            <person name="von der Ohe W."/>
            <person name="Steinert M."/>
        </authorList>
    </citation>
    <scope>NUCLEOTIDE SEQUENCE [LARGE SCALE GENOMIC DNA]</scope>
    <source>
        <strain evidence="15">Eric_V</strain>
    </source>
</reference>
<dbReference type="EC" id="3.5.4.9" evidence="12"/>
<dbReference type="InterPro" id="IPR020630">
    <property type="entry name" value="THF_DH/CycHdrlase_cat_dom"/>
</dbReference>
<sequence>MAGQVINGKELVSSIREEIKTEAAKLTEAGIRPGLAVVIVGDDPASHIYVNNKAKACEQVGIYSKVFRLPEATKQEELLALIQKLNEDNRIHGILVQSPLPSHLNEEEVVDHIDPRKDVDCFHPVNVGNLMIGKPGFLPCTPAGVIEILKRTGIDIAGKHAVVVGRSNIVGKPMALLLLREHATVTVCHSRTPNMEEITRQADILVVAVGKANLIRSHHVKPGAVVIDVGMNRNEHNKLTGDVNFGEAKEICSYITPVPGCVGPMTITMLLKNTLQSAVKHLPPGISE</sequence>
<feature type="domain" description="Tetrahydrofolate dehydrogenase/cyclohydrolase NAD(P)-binding" evidence="14">
    <location>
        <begin position="139"/>
        <end position="280"/>
    </location>
</feature>
<keyword evidence="9 12" id="KW-0486">Methionine biosynthesis</keyword>
<keyword evidence="5 12" id="KW-0378">Hydrolase</keyword>
<dbReference type="RefSeq" id="WP_023485509.1">
    <property type="nucleotide sequence ID" value="NZ_CP019651.1"/>
</dbReference>
<dbReference type="InterPro" id="IPR020631">
    <property type="entry name" value="THF_DH/CycHdrlase_NAD-bd_dom"/>
</dbReference>
<dbReference type="Gene3D" id="3.40.50.10860">
    <property type="entry name" value="Leucine Dehydrogenase, chain A, domain 1"/>
    <property type="match status" value="1"/>
</dbReference>
<dbReference type="Pfam" id="PF02882">
    <property type="entry name" value="THF_DHG_CYH_C"/>
    <property type="match status" value="1"/>
</dbReference>
<proteinExistence type="inferred from homology"/>
<dbReference type="NCBIfam" id="NF008058">
    <property type="entry name" value="PRK10792.1"/>
    <property type="match status" value="1"/>
</dbReference>
<dbReference type="AlphaFoldDB" id="A0A6C0QPL3"/>
<dbReference type="SUPFAM" id="SSF53223">
    <property type="entry name" value="Aminoacid dehydrogenase-like, N-terminal domain"/>
    <property type="match status" value="1"/>
</dbReference>
<keyword evidence="4 12" id="KW-0658">Purine biosynthesis</keyword>
<comment type="caution">
    <text evidence="12">Lacks conserved residue(s) required for the propagation of feature annotation.</text>
</comment>
<evidence type="ECO:0000256" key="4">
    <source>
        <dbReference type="ARBA" id="ARBA00022755"/>
    </source>
</evidence>
<evidence type="ECO:0000259" key="13">
    <source>
        <dbReference type="Pfam" id="PF00763"/>
    </source>
</evidence>
<evidence type="ECO:0000256" key="5">
    <source>
        <dbReference type="ARBA" id="ARBA00022801"/>
    </source>
</evidence>
<keyword evidence="6 12" id="KW-0521">NADP</keyword>
<dbReference type="Pfam" id="PF00763">
    <property type="entry name" value="THF_DHG_CYH"/>
    <property type="match status" value="1"/>
</dbReference>
<evidence type="ECO:0000313" key="16">
    <source>
        <dbReference type="Proteomes" id="UP000464330"/>
    </source>
</evidence>
<comment type="catalytic activity">
    <reaction evidence="12">
        <text>(6R)-5,10-methylene-5,6,7,8-tetrahydrofolate + NADP(+) = (6R)-5,10-methenyltetrahydrofolate + NADPH</text>
        <dbReference type="Rhea" id="RHEA:22812"/>
        <dbReference type="ChEBI" id="CHEBI:15636"/>
        <dbReference type="ChEBI" id="CHEBI:57455"/>
        <dbReference type="ChEBI" id="CHEBI:57783"/>
        <dbReference type="ChEBI" id="CHEBI:58349"/>
        <dbReference type="EC" id="1.5.1.5"/>
    </reaction>
</comment>
<dbReference type="HAMAP" id="MF_01576">
    <property type="entry name" value="THF_DHG_CYH"/>
    <property type="match status" value="1"/>
</dbReference>
<accession>A0A6C0QPL3</accession>
<keyword evidence="7 12" id="KW-0560">Oxidoreductase</keyword>
<dbReference type="GO" id="GO:0000105">
    <property type="term" value="P:L-histidine biosynthetic process"/>
    <property type="evidence" value="ECO:0007669"/>
    <property type="project" value="UniProtKB-KW"/>
</dbReference>
<keyword evidence="8 12" id="KW-0368">Histidine biosynthesis</keyword>
<feature type="domain" description="Tetrahydrofolate dehydrogenase/cyclohydrolase catalytic" evidence="13">
    <location>
        <begin position="6"/>
        <end position="120"/>
    </location>
</feature>
<evidence type="ECO:0000259" key="14">
    <source>
        <dbReference type="Pfam" id="PF02882"/>
    </source>
</evidence>
<dbReference type="EMBL" id="CP019717">
    <property type="protein sequence ID" value="QHZ50644.1"/>
    <property type="molecule type" value="Genomic_DNA"/>
</dbReference>
<evidence type="ECO:0000256" key="8">
    <source>
        <dbReference type="ARBA" id="ARBA00023102"/>
    </source>
</evidence>
<comment type="similarity">
    <text evidence="12">Belongs to the tetrahydrofolate dehydrogenase/cyclohydrolase family.</text>
</comment>
<evidence type="ECO:0000256" key="11">
    <source>
        <dbReference type="ARBA" id="ARBA00036357"/>
    </source>
</evidence>
<evidence type="ECO:0000256" key="9">
    <source>
        <dbReference type="ARBA" id="ARBA00023167"/>
    </source>
</evidence>
<comment type="pathway">
    <text evidence="1 12">One-carbon metabolism; tetrahydrofolate interconversion.</text>
</comment>
<evidence type="ECO:0000256" key="2">
    <source>
        <dbReference type="ARBA" id="ARBA00022563"/>
    </source>
</evidence>
<comment type="catalytic activity">
    <reaction evidence="11 12">
        <text>(6R)-5,10-methenyltetrahydrofolate + H2O = (6R)-10-formyltetrahydrofolate + H(+)</text>
        <dbReference type="Rhea" id="RHEA:23700"/>
        <dbReference type="ChEBI" id="CHEBI:15377"/>
        <dbReference type="ChEBI" id="CHEBI:15378"/>
        <dbReference type="ChEBI" id="CHEBI:57455"/>
        <dbReference type="ChEBI" id="CHEBI:195366"/>
        <dbReference type="EC" id="3.5.4.9"/>
    </reaction>
</comment>
<dbReference type="InterPro" id="IPR046346">
    <property type="entry name" value="Aminoacid_DH-like_N_sf"/>
</dbReference>
<dbReference type="GO" id="GO:0005829">
    <property type="term" value="C:cytosol"/>
    <property type="evidence" value="ECO:0007669"/>
    <property type="project" value="TreeGrafter"/>
</dbReference>
<dbReference type="EC" id="1.5.1.5" evidence="12"/>
<dbReference type="GO" id="GO:0004477">
    <property type="term" value="F:methenyltetrahydrofolate cyclohydrolase activity"/>
    <property type="evidence" value="ECO:0007669"/>
    <property type="project" value="UniProtKB-UniRule"/>
</dbReference>
<keyword evidence="10 12" id="KW-0511">Multifunctional enzyme</keyword>
<dbReference type="UniPathway" id="UPA00193"/>
<dbReference type="InterPro" id="IPR036291">
    <property type="entry name" value="NAD(P)-bd_dom_sf"/>
</dbReference>
<dbReference type="Gene3D" id="3.40.50.720">
    <property type="entry name" value="NAD(P)-binding Rossmann-like Domain"/>
    <property type="match status" value="1"/>
</dbReference>
<keyword evidence="3 12" id="KW-0028">Amino-acid biosynthesis</keyword>
<organism evidence="15 16">
    <name type="scientific">Paenibacillus larvae subsp. larvae</name>
    <dbReference type="NCBI Taxonomy" id="147375"/>
    <lineage>
        <taxon>Bacteria</taxon>
        <taxon>Bacillati</taxon>
        <taxon>Bacillota</taxon>
        <taxon>Bacilli</taxon>
        <taxon>Bacillales</taxon>
        <taxon>Paenibacillaceae</taxon>
        <taxon>Paenibacillus</taxon>
    </lineage>
</organism>
<dbReference type="NCBIfam" id="NF010783">
    <property type="entry name" value="PRK14186.1"/>
    <property type="match status" value="1"/>
</dbReference>
<comment type="function">
    <text evidence="12">Catalyzes the oxidation of 5,10-methylenetetrahydrofolate to 5,10-methenyltetrahydrofolate and then the hydrolysis of 5,10-methenyltetrahydrofolate to 10-formyltetrahydrofolate.</text>
</comment>
<keyword evidence="2 12" id="KW-0554">One-carbon metabolism</keyword>
<dbReference type="InterPro" id="IPR000672">
    <property type="entry name" value="THF_DH/CycHdrlase"/>
</dbReference>
<gene>
    <name evidence="15" type="primary">folD2</name>
    <name evidence="12" type="synonym">folD</name>
    <name evidence="15" type="ORF">ERICV_01485</name>
</gene>
<dbReference type="FunFam" id="3.40.50.10860:FF:000001">
    <property type="entry name" value="Bifunctional protein FolD"/>
    <property type="match status" value="1"/>
</dbReference>
<feature type="binding site" evidence="12">
    <location>
        <begin position="165"/>
        <end position="167"/>
    </location>
    <ligand>
        <name>NADP(+)</name>
        <dbReference type="ChEBI" id="CHEBI:58349"/>
    </ligand>
</feature>
<dbReference type="PRINTS" id="PR00085">
    <property type="entry name" value="THFDHDRGNASE"/>
</dbReference>
<evidence type="ECO:0000256" key="12">
    <source>
        <dbReference type="HAMAP-Rule" id="MF_01576"/>
    </source>
</evidence>
<dbReference type="Proteomes" id="UP000464330">
    <property type="component" value="Chromosome"/>
</dbReference>
<dbReference type="PANTHER" id="PTHR48099">
    <property type="entry name" value="C-1-TETRAHYDROFOLATE SYNTHASE, CYTOPLASMIC-RELATED"/>
    <property type="match status" value="1"/>
</dbReference>